<dbReference type="AlphaFoldDB" id="A0A5C7FCQ0"/>
<protein>
    <submittedName>
        <fullName evidence="2">Iron-sulfur cluster biosynthesis family protein</fullName>
    </submittedName>
</protein>
<keyword evidence="3" id="KW-1185">Reference proteome</keyword>
<evidence type="ECO:0000259" key="1">
    <source>
        <dbReference type="Pfam" id="PF01521"/>
    </source>
</evidence>
<dbReference type="InterPro" id="IPR035903">
    <property type="entry name" value="HesB-like_dom_sf"/>
</dbReference>
<evidence type="ECO:0000313" key="2">
    <source>
        <dbReference type="EMBL" id="WWD78540.1"/>
    </source>
</evidence>
<dbReference type="KEGG" id="ahal:FTX54_008810"/>
<feature type="domain" description="Core" evidence="1">
    <location>
        <begin position="1"/>
        <end position="90"/>
    </location>
</feature>
<name>A0A5C7FCQ0_9BACI</name>
<organism evidence="2 3">
    <name type="scientific">Alkalicoccus halolimnae</name>
    <dbReference type="NCBI Taxonomy" id="1667239"/>
    <lineage>
        <taxon>Bacteria</taxon>
        <taxon>Bacillati</taxon>
        <taxon>Bacillota</taxon>
        <taxon>Bacilli</taxon>
        <taxon>Bacillales</taxon>
        <taxon>Bacillaceae</taxon>
        <taxon>Alkalicoccus</taxon>
    </lineage>
</organism>
<dbReference type="Gene3D" id="2.60.300.12">
    <property type="entry name" value="HesB-like domain"/>
    <property type="match status" value="1"/>
</dbReference>
<proteinExistence type="predicted"/>
<sequence>MNLTITEKAASFYKQEIELESGQSLWLYVRVGGIGSGGFSAGIQPGLPDTPALTVTAGEIYFHVTEADAWYFDGITIDYDEDMEEIVFTHLETNDLFNPNEPQKK</sequence>
<dbReference type="Pfam" id="PF01521">
    <property type="entry name" value="Fe-S_biosyn"/>
    <property type="match status" value="1"/>
</dbReference>
<evidence type="ECO:0000313" key="3">
    <source>
        <dbReference type="Proteomes" id="UP000321816"/>
    </source>
</evidence>
<dbReference type="EMBL" id="CP144914">
    <property type="protein sequence ID" value="WWD78540.1"/>
    <property type="molecule type" value="Genomic_DNA"/>
</dbReference>
<dbReference type="SUPFAM" id="SSF89360">
    <property type="entry name" value="HesB-like domain"/>
    <property type="match status" value="1"/>
</dbReference>
<gene>
    <name evidence="2" type="ORF">FTX54_008810</name>
</gene>
<accession>A0A5C7FCQ0</accession>
<reference evidence="2 3" key="1">
    <citation type="submission" date="2024-01" db="EMBL/GenBank/DDBJ databases">
        <title>Complete Genome Sequence of Alkalicoccus halolimnae BZ-SZ-XJ29T, a Moderately Halophilic Bacterium Isolated from a Salt Lake.</title>
        <authorList>
            <person name="Zhao B."/>
        </authorList>
    </citation>
    <scope>NUCLEOTIDE SEQUENCE [LARGE SCALE GENOMIC DNA]</scope>
    <source>
        <strain evidence="2 3">BZ-SZ-XJ29</strain>
    </source>
</reference>
<dbReference type="OrthoDB" id="1645729at2"/>
<dbReference type="Proteomes" id="UP000321816">
    <property type="component" value="Chromosome"/>
</dbReference>
<dbReference type="InterPro" id="IPR000361">
    <property type="entry name" value="ATAP_core_dom"/>
</dbReference>
<dbReference type="RefSeq" id="WP_147802236.1">
    <property type="nucleotide sequence ID" value="NZ_CP144914.1"/>
</dbReference>